<proteinExistence type="predicted"/>
<evidence type="ECO:0000313" key="1">
    <source>
        <dbReference type="EMBL" id="ROP28167.1"/>
    </source>
</evidence>
<dbReference type="EMBL" id="RJKL01000001">
    <property type="protein sequence ID" value="ROP28167.1"/>
    <property type="molecule type" value="Genomic_DNA"/>
</dbReference>
<organism evidence="1 2">
    <name type="scientific">Couchioplanes caeruleus</name>
    <dbReference type="NCBI Taxonomy" id="56438"/>
    <lineage>
        <taxon>Bacteria</taxon>
        <taxon>Bacillati</taxon>
        <taxon>Actinomycetota</taxon>
        <taxon>Actinomycetes</taxon>
        <taxon>Micromonosporales</taxon>
        <taxon>Micromonosporaceae</taxon>
        <taxon>Couchioplanes</taxon>
    </lineage>
</organism>
<sequence>MTPTVYLSHVARAQIAIAEADLYFHLPVTPGGLCVTCAEPEPCSGRYAALQVLLRYGVLPKRRPGVAGVRTTGSQTMAGFVTDQTRSNEAR</sequence>
<evidence type="ECO:0000313" key="2">
    <source>
        <dbReference type="Proteomes" id="UP000271683"/>
    </source>
</evidence>
<comment type="caution">
    <text evidence="1">The sequence shown here is derived from an EMBL/GenBank/DDBJ whole genome shotgun (WGS) entry which is preliminary data.</text>
</comment>
<gene>
    <name evidence="1" type="ORF">EDD30_0877</name>
</gene>
<reference evidence="1 2" key="1">
    <citation type="submission" date="2018-11" db="EMBL/GenBank/DDBJ databases">
        <title>Sequencing the genomes of 1000 actinobacteria strains.</title>
        <authorList>
            <person name="Klenk H.-P."/>
        </authorList>
    </citation>
    <scope>NUCLEOTIDE SEQUENCE [LARGE SCALE GENOMIC DNA]</scope>
    <source>
        <strain evidence="1 2">DSM 43634</strain>
    </source>
</reference>
<dbReference type="AlphaFoldDB" id="A0A3N1GD70"/>
<accession>A0A3N1GD70</accession>
<name>A0A3N1GD70_9ACTN</name>
<dbReference type="Proteomes" id="UP000271683">
    <property type="component" value="Unassembled WGS sequence"/>
</dbReference>
<protein>
    <submittedName>
        <fullName evidence="1">Uncharacterized protein</fullName>
    </submittedName>
</protein>